<dbReference type="SMART" id="SM00075">
    <property type="entry name" value="HYDRO"/>
    <property type="match status" value="1"/>
</dbReference>
<keyword evidence="5" id="KW-1015">Disulfide bond</keyword>
<proteinExistence type="inferred from homology"/>
<evidence type="ECO:0000256" key="2">
    <source>
        <dbReference type="ARBA" id="ARBA00010446"/>
    </source>
</evidence>
<dbReference type="GO" id="GO:0005576">
    <property type="term" value="C:extracellular region"/>
    <property type="evidence" value="ECO:0007669"/>
    <property type="project" value="UniProtKB-SubCell"/>
</dbReference>
<dbReference type="PROSITE" id="PS00956">
    <property type="entry name" value="HYDROPHOBIN"/>
    <property type="match status" value="1"/>
</dbReference>
<dbReference type="Proteomes" id="UP000027002">
    <property type="component" value="Chromosome 1"/>
</dbReference>
<feature type="chain" id="PRO_5034688671" description="Hydrophobin" evidence="6">
    <location>
        <begin position="17"/>
        <end position="88"/>
    </location>
</feature>
<dbReference type="AlphaFoldDB" id="A0A8E5HL18"/>
<dbReference type="GeneID" id="66062237"/>
<dbReference type="KEGG" id="uvi:66062237"/>
<protein>
    <recommendedName>
        <fullName evidence="9">Hydrophobin</fullName>
    </recommendedName>
</protein>
<reference evidence="7" key="1">
    <citation type="submission" date="2020-03" db="EMBL/GenBank/DDBJ databases">
        <title>A mixture of massive structural variations and highly conserved coding sequences in Ustilaginoidea virens genome.</title>
        <authorList>
            <person name="Zhang K."/>
            <person name="Zhao Z."/>
            <person name="Zhang Z."/>
            <person name="Li Y."/>
            <person name="Hsiang T."/>
            <person name="Sun W."/>
        </authorList>
    </citation>
    <scope>NUCLEOTIDE SEQUENCE</scope>
    <source>
        <strain evidence="7">UV-8b</strain>
    </source>
</reference>
<evidence type="ECO:0000256" key="6">
    <source>
        <dbReference type="SAM" id="SignalP"/>
    </source>
</evidence>
<gene>
    <name evidence="7" type="ORF">UV8b_01459</name>
</gene>
<dbReference type="InterPro" id="IPR001338">
    <property type="entry name" value="Class_I_Hydrophobin"/>
</dbReference>
<comment type="similarity">
    <text evidence="2">Belongs to the fungal hydrophobin family.</text>
</comment>
<evidence type="ECO:0008006" key="9">
    <source>
        <dbReference type="Google" id="ProtNLM"/>
    </source>
</evidence>
<comment type="subcellular location">
    <subcellularLocation>
        <location evidence="1">Secreted</location>
    </subcellularLocation>
</comment>
<evidence type="ECO:0000256" key="4">
    <source>
        <dbReference type="ARBA" id="ARBA00022729"/>
    </source>
</evidence>
<evidence type="ECO:0000313" key="8">
    <source>
        <dbReference type="Proteomes" id="UP000027002"/>
    </source>
</evidence>
<evidence type="ECO:0000256" key="3">
    <source>
        <dbReference type="ARBA" id="ARBA00022525"/>
    </source>
</evidence>
<evidence type="ECO:0000256" key="5">
    <source>
        <dbReference type="ARBA" id="ARBA00023157"/>
    </source>
</evidence>
<organism evidence="7 8">
    <name type="scientific">Ustilaginoidea virens</name>
    <name type="common">Rice false smut fungus</name>
    <name type="synonym">Villosiclava virens</name>
    <dbReference type="NCBI Taxonomy" id="1159556"/>
    <lineage>
        <taxon>Eukaryota</taxon>
        <taxon>Fungi</taxon>
        <taxon>Dikarya</taxon>
        <taxon>Ascomycota</taxon>
        <taxon>Pezizomycotina</taxon>
        <taxon>Sordariomycetes</taxon>
        <taxon>Hypocreomycetidae</taxon>
        <taxon>Hypocreales</taxon>
        <taxon>Clavicipitaceae</taxon>
        <taxon>Ustilaginoidea</taxon>
    </lineage>
</organism>
<keyword evidence="8" id="KW-1185">Reference proteome</keyword>
<dbReference type="OrthoDB" id="8115477at2759"/>
<evidence type="ECO:0000256" key="1">
    <source>
        <dbReference type="ARBA" id="ARBA00004613"/>
    </source>
</evidence>
<keyword evidence="3" id="KW-0964">Secreted</keyword>
<evidence type="ECO:0000313" key="7">
    <source>
        <dbReference type="EMBL" id="QUC17218.1"/>
    </source>
</evidence>
<name>A0A8E5HL18_USTVR</name>
<feature type="signal peptide" evidence="6">
    <location>
        <begin position="1"/>
        <end position="16"/>
    </location>
</feature>
<keyword evidence="4 6" id="KW-0732">Signal</keyword>
<dbReference type="EMBL" id="CP072753">
    <property type="protein sequence ID" value="QUC17218.1"/>
    <property type="molecule type" value="Genomic_DNA"/>
</dbReference>
<dbReference type="InterPro" id="IPR019778">
    <property type="entry name" value="Class_I_Hydrophobin_CS"/>
</dbReference>
<dbReference type="RefSeq" id="XP_042994891.1">
    <property type="nucleotide sequence ID" value="XM_043138957.1"/>
</dbReference>
<dbReference type="GO" id="GO:0005199">
    <property type="term" value="F:structural constituent of cell wall"/>
    <property type="evidence" value="ECO:0007669"/>
    <property type="project" value="InterPro"/>
</dbReference>
<dbReference type="GO" id="GO:0009277">
    <property type="term" value="C:fungal-type cell wall"/>
    <property type="evidence" value="ECO:0007669"/>
    <property type="project" value="InterPro"/>
</dbReference>
<sequence length="88" mass="8927">MKYTAALVALAAAVMAAPNPTYGGEKKCTNEKPQVTCCDSKGGLLGIGGLLCNVELINLGDTCSGTVYCCDAGTQNGLVNVGLNCLKL</sequence>
<accession>A0A8E5HL18</accession>